<dbReference type="PANTHER" id="PTHR10724:SF7">
    <property type="entry name" value="SMALL RIBOSOMAL SUBUNIT PROTEIN BS1C"/>
    <property type="match status" value="1"/>
</dbReference>
<sequence length="312" mass="34326">MKTSESYLPEGSYAALPAVRQAFESVDGLRRAQDEGMILEAVTQRCTAAHDLLFDFGFAQGIMPRSCCALGVAEGDTREIAILSRVGKPTCFVITELDESTAPPTVWLSRTIAQQRAQDHLLASLRPGDVIPARVTHLEPFGAFVDIGCGVASLIGIENLSVSRIFHPHDRLRVGQHIYAAVRAVDRDARRISLTHRELLGTWEQNAALFSPGETVRGVVRSVEPYGVFIELAPNLSGLAEPRGDLSAGTVVSVYIKSILPQRMKIKLTVIDVLACREPPPPPRYFITDGHISQWVYTPDCCDRKYIATEFE</sequence>
<feature type="domain" description="S1 motif" evidence="4">
    <location>
        <begin position="213"/>
        <end position="239"/>
    </location>
</feature>
<dbReference type="SMART" id="SM00316">
    <property type="entry name" value="S1"/>
    <property type="match status" value="2"/>
</dbReference>
<dbReference type="InterPro" id="IPR050437">
    <property type="entry name" value="Ribos_protein_bS1-like"/>
</dbReference>
<feature type="domain" description="S1 motif" evidence="4">
    <location>
        <begin position="128"/>
        <end position="197"/>
    </location>
</feature>
<accession>A0A923LW32</accession>
<reference evidence="5" key="1">
    <citation type="submission" date="2020-08" db="EMBL/GenBank/DDBJ databases">
        <title>Genome public.</title>
        <authorList>
            <person name="Liu C."/>
            <person name="Sun Q."/>
        </authorList>
    </citation>
    <scope>NUCLEOTIDE SEQUENCE</scope>
    <source>
        <strain evidence="5">NSJ-28</strain>
    </source>
</reference>
<evidence type="ECO:0000256" key="3">
    <source>
        <dbReference type="ARBA" id="ARBA00023274"/>
    </source>
</evidence>
<keyword evidence="2" id="KW-0689">Ribosomal protein</keyword>
<comment type="caution">
    <text evidence="5">The sequence shown here is derived from an EMBL/GenBank/DDBJ whole genome shotgun (WGS) entry which is preliminary data.</text>
</comment>
<evidence type="ECO:0000313" key="5">
    <source>
        <dbReference type="EMBL" id="MBC5725357.1"/>
    </source>
</evidence>
<keyword evidence="3" id="KW-0687">Ribonucleoprotein</keyword>
<evidence type="ECO:0000313" key="6">
    <source>
        <dbReference type="Proteomes" id="UP000606499"/>
    </source>
</evidence>
<dbReference type="PANTHER" id="PTHR10724">
    <property type="entry name" value="30S RIBOSOMAL PROTEIN S1"/>
    <property type="match status" value="1"/>
</dbReference>
<dbReference type="PROSITE" id="PS50126">
    <property type="entry name" value="S1"/>
    <property type="match status" value="2"/>
</dbReference>
<dbReference type="GO" id="GO:0003729">
    <property type="term" value="F:mRNA binding"/>
    <property type="evidence" value="ECO:0007669"/>
    <property type="project" value="TreeGrafter"/>
</dbReference>
<keyword evidence="6" id="KW-1185">Reference proteome</keyword>
<dbReference type="Pfam" id="PF00575">
    <property type="entry name" value="S1"/>
    <property type="match status" value="1"/>
</dbReference>
<dbReference type="Gene3D" id="2.40.50.140">
    <property type="entry name" value="Nucleic acid-binding proteins"/>
    <property type="match status" value="2"/>
</dbReference>
<name>A0A923LW32_9FIRM</name>
<dbReference type="GO" id="GO:1990904">
    <property type="term" value="C:ribonucleoprotein complex"/>
    <property type="evidence" value="ECO:0007669"/>
    <property type="project" value="UniProtKB-KW"/>
</dbReference>
<evidence type="ECO:0000256" key="1">
    <source>
        <dbReference type="ARBA" id="ARBA00006767"/>
    </source>
</evidence>
<dbReference type="GO" id="GO:0006412">
    <property type="term" value="P:translation"/>
    <property type="evidence" value="ECO:0007669"/>
    <property type="project" value="TreeGrafter"/>
</dbReference>
<dbReference type="CDD" id="cd00164">
    <property type="entry name" value="S1_like"/>
    <property type="match status" value="1"/>
</dbReference>
<dbReference type="InterPro" id="IPR003029">
    <property type="entry name" value="S1_domain"/>
</dbReference>
<dbReference type="GO" id="GO:0003735">
    <property type="term" value="F:structural constituent of ribosome"/>
    <property type="evidence" value="ECO:0007669"/>
    <property type="project" value="TreeGrafter"/>
</dbReference>
<dbReference type="InterPro" id="IPR012340">
    <property type="entry name" value="NA-bd_OB-fold"/>
</dbReference>
<proteinExistence type="inferred from homology"/>
<dbReference type="AlphaFoldDB" id="A0A923LW32"/>
<comment type="similarity">
    <text evidence="1">Belongs to the bacterial ribosomal protein bS1 family.</text>
</comment>
<dbReference type="RefSeq" id="WP_054326405.1">
    <property type="nucleotide sequence ID" value="NZ_JACOPL010000006.1"/>
</dbReference>
<evidence type="ECO:0000259" key="4">
    <source>
        <dbReference type="PROSITE" id="PS50126"/>
    </source>
</evidence>
<evidence type="ECO:0000256" key="2">
    <source>
        <dbReference type="ARBA" id="ARBA00022980"/>
    </source>
</evidence>
<dbReference type="SUPFAM" id="SSF50249">
    <property type="entry name" value="Nucleic acid-binding proteins"/>
    <property type="match status" value="2"/>
</dbReference>
<dbReference type="Proteomes" id="UP000606499">
    <property type="component" value="Unassembled WGS sequence"/>
</dbReference>
<gene>
    <name evidence="5" type="ORF">H8S45_07780</name>
</gene>
<protein>
    <submittedName>
        <fullName evidence="5">S1 RNA-binding domain-containing protein</fullName>
    </submittedName>
</protein>
<dbReference type="EMBL" id="JACOPL010000006">
    <property type="protein sequence ID" value="MBC5725357.1"/>
    <property type="molecule type" value="Genomic_DNA"/>
</dbReference>
<organism evidence="5 6">
    <name type="scientific">Agathobaculum faecis</name>
    <dbReference type="NCBI Taxonomy" id="2763013"/>
    <lineage>
        <taxon>Bacteria</taxon>
        <taxon>Bacillati</taxon>
        <taxon>Bacillota</taxon>
        <taxon>Clostridia</taxon>
        <taxon>Eubacteriales</taxon>
        <taxon>Butyricicoccaceae</taxon>
        <taxon>Agathobaculum</taxon>
    </lineage>
</organism>
<dbReference type="GO" id="GO:0005840">
    <property type="term" value="C:ribosome"/>
    <property type="evidence" value="ECO:0007669"/>
    <property type="project" value="UniProtKB-KW"/>
</dbReference>